<dbReference type="EMBL" id="LR743603">
    <property type="protein sequence ID" value="CAA2633166.1"/>
    <property type="molecule type" value="Genomic_DNA"/>
</dbReference>
<evidence type="ECO:0000256" key="1">
    <source>
        <dbReference type="SAM" id="MobiDB-lite"/>
    </source>
</evidence>
<proteinExistence type="predicted"/>
<feature type="region of interest" description="Disordered" evidence="1">
    <location>
        <begin position="36"/>
        <end position="67"/>
    </location>
</feature>
<accession>A0A7I8JQ79</accession>
<evidence type="ECO:0000313" key="3">
    <source>
        <dbReference type="Proteomes" id="UP001189122"/>
    </source>
</evidence>
<reference evidence="2 3" key="1">
    <citation type="submission" date="2019-12" db="EMBL/GenBank/DDBJ databases">
        <authorList>
            <person name="Scholz U."/>
            <person name="Mascher M."/>
            <person name="Fiebig A."/>
        </authorList>
    </citation>
    <scope>NUCLEOTIDE SEQUENCE</scope>
</reference>
<dbReference type="AlphaFoldDB" id="A0A7I8JQ79"/>
<keyword evidence="3" id="KW-1185">Reference proteome</keyword>
<dbReference type="EMBL" id="CACRZD030000016">
    <property type="protein sequence ID" value="CAA6672290.1"/>
    <property type="molecule type" value="Genomic_DNA"/>
</dbReference>
<dbReference type="InterPro" id="IPR049306">
    <property type="entry name" value="GLV1-2"/>
</dbReference>
<sequence>MEHCSRLHPHVDFRYLPQSARSQRVQEVAAVPVVAEHDPPAEEMDPGVMDIEGMDYSPATRKPPIHN</sequence>
<dbReference type="Pfam" id="PF21529">
    <property type="entry name" value="GLV1-2"/>
    <property type="match status" value="1"/>
</dbReference>
<dbReference type="Proteomes" id="UP001189122">
    <property type="component" value="Unassembled WGS sequence"/>
</dbReference>
<name>A0A7I8JQ79_SPIIN</name>
<organism evidence="2">
    <name type="scientific">Spirodela intermedia</name>
    <name type="common">Intermediate duckweed</name>
    <dbReference type="NCBI Taxonomy" id="51605"/>
    <lineage>
        <taxon>Eukaryota</taxon>
        <taxon>Viridiplantae</taxon>
        <taxon>Streptophyta</taxon>
        <taxon>Embryophyta</taxon>
        <taxon>Tracheophyta</taxon>
        <taxon>Spermatophyta</taxon>
        <taxon>Magnoliopsida</taxon>
        <taxon>Liliopsida</taxon>
        <taxon>Araceae</taxon>
        <taxon>Lemnoideae</taxon>
        <taxon>Spirodela</taxon>
    </lineage>
</organism>
<gene>
    <name evidence="2" type="ORF">SI7747_16018701</name>
</gene>
<protein>
    <submittedName>
        <fullName evidence="2">Uncharacterized protein</fullName>
    </submittedName>
</protein>
<evidence type="ECO:0000313" key="2">
    <source>
        <dbReference type="EMBL" id="CAA2633166.1"/>
    </source>
</evidence>